<reference evidence="2" key="1">
    <citation type="journal article" date="2015" name="Nature">
        <title>Complex archaea that bridge the gap between prokaryotes and eukaryotes.</title>
        <authorList>
            <person name="Spang A."/>
            <person name="Saw J.H."/>
            <person name="Jorgensen S.L."/>
            <person name="Zaremba-Niedzwiedzka K."/>
            <person name="Martijn J."/>
            <person name="Lind A.E."/>
            <person name="van Eijk R."/>
            <person name="Schleper C."/>
            <person name="Guy L."/>
            <person name="Ettema T.J."/>
        </authorList>
    </citation>
    <scope>NUCLEOTIDE SEQUENCE</scope>
</reference>
<comment type="caution">
    <text evidence="2">The sequence shown here is derived from an EMBL/GenBank/DDBJ whole genome shotgun (WGS) entry which is preliminary data.</text>
</comment>
<name>A0A0F9V9Z2_9ZZZZ</name>
<dbReference type="EMBL" id="LAZR01000033">
    <property type="protein sequence ID" value="KKO01986.1"/>
    <property type="molecule type" value="Genomic_DNA"/>
</dbReference>
<feature type="region of interest" description="Disordered" evidence="1">
    <location>
        <begin position="69"/>
        <end position="104"/>
    </location>
</feature>
<accession>A0A0F9V9Z2</accession>
<dbReference type="AlphaFoldDB" id="A0A0F9V9Z2"/>
<organism evidence="2">
    <name type="scientific">marine sediment metagenome</name>
    <dbReference type="NCBI Taxonomy" id="412755"/>
    <lineage>
        <taxon>unclassified sequences</taxon>
        <taxon>metagenomes</taxon>
        <taxon>ecological metagenomes</taxon>
    </lineage>
</organism>
<proteinExistence type="predicted"/>
<evidence type="ECO:0000256" key="1">
    <source>
        <dbReference type="SAM" id="MobiDB-lite"/>
    </source>
</evidence>
<protein>
    <submittedName>
        <fullName evidence="2">Uncharacterized protein</fullName>
    </submittedName>
</protein>
<sequence length="104" mass="11168">MSNQRASMQARLASLNAVQNKTPAQAQAAANISSALTRMDAYDAKKKGSSKPARAITFHDREFLMKVAEDSSRHQSARDRANSILNGGSDLTEGDAEFINRSGG</sequence>
<feature type="compositionally biased region" description="Basic and acidic residues" evidence="1">
    <location>
        <begin position="69"/>
        <end position="81"/>
    </location>
</feature>
<evidence type="ECO:0000313" key="2">
    <source>
        <dbReference type="EMBL" id="KKO01986.1"/>
    </source>
</evidence>
<gene>
    <name evidence="2" type="ORF">LCGC14_0113410</name>
</gene>